<dbReference type="Proteomes" id="UP001177003">
    <property type="component" value="Chromosome 4"/>
</dbReference>
<dbReference type="AlphaFoldDB" id="A0AA36E1G9"/>
<organism evidence="1 2">
    <name type="scientific">Lactuca saligna</name>
    <name type="common">Willowleaf lettuce</name>
    <dbReference type="NCBI Taxonomy" id="75948"/>
    <lineage>
        <taxon>Eukaryota</taxon>
        <taxon>Viridiplantae</taxon>
        <taxon>Streptophyta</taxon>
        <taxon>Embryophyta</taxon>
        <taxon>Tracheophyta</taxon>
        <taxon>Spermatophyta</taxon>
        <taxon>Magnoliopsida</taxon>
        <taxon>eudicotyledons</taxon>
        <taxon>Gunneridae</taxon>
        <taxon>Pentapetalae</taxon>
        <taxon>asterids</taxon>
        <taxon>campanulids</taxon>
        <taxon>Asterales</taxon>
        <taxon>Asteraceae</taxon>
        <taxon>Cichorioideae</taxon>
        <taxon>Cichorieae</taxon>
        <taxon>Lactucinae</taxon>
        <taxon>Lactuca</taxon>
    </lineage>
</organism>
<protein>
    <submittedName>
        <fullName evidence="1">Uncharacterized protein</fullName>
    </submittedName>
</protein>
<reference evidence="1" key="1">
    <citation type="submission" date="2023-04" db="EMBL/GenBank/DDBJ databases">
        <authorList>
            <person name="Vijverberg K."/>
            <person name="Xiong W."/>
            <person name="Schranz E."/>
        </authorList>
    </citation>
    <scope>NUCLEOTIDE SEQUENCE</scope>
</reference>
<dbReference type="EMBL" id="OX465080">
    <property type="protein sequence ID" value="CAI9278575.1"/>
    <property type="molecule type" value="Genomic_DNA"/>
</dbReference>
<evidence type="ECO:0000313" key="1">
    <source>
        <dbReference type="EMBL" id="CAI9278575.1"/>
    </source>
</evidence>
<accession>A0AA36E1G9</accession>
<sequence>MSHVYVRSISSASSVLRSFFIVAPIDSDCCSSGFATSSSVNIKVTLLYSSAFSGEVDNMITPITHHLHTSASDHRVSESIMHLLPLCDNIQKESHHSKLGFLLSESRAVTEFQKTKDDEQEQCNGYWIQLTKGAVGFVETVHGLPLQEGKSSVHQIVEVNKTKKGKFAVELIRFLLSSQ</sequence>
<gene>
    <name evidence="1" type="ORF">LSALG_LOCUS18433</name>
</gene>
<evidence type="ECO:0000313" key="2">
    <source>
        <dbReference type="Proteomes" id="UP001177003"/>
    </source>
</evidence>
<proteinExistence type="predicted"/>
<name>A0AA36E1G9_LACSI</name>
<keyword evidence="2" id="KW-1185">Reference proteome</keyword>